<dbReference type="PANTHER" id="PTHR13445:SF3">
    <property type="entry name" value="U5 SMALL NUCLEAR RIBONUCLEOPROTEIN TSSC4"/>
    <property type="match status" value="1"/>
</dbReference>
<gene>
    <name evidence="13 14" type="primary">TSSC4</name>
</gene>
<feature type="compositionally biased region" description="Acidic residues" evidence="11">
    <location>
        <begin position="35"/>
        <end position="48"/>
    </location>
</feature>
<protein>
    <recommendedName>
        <fullName evidence="9">U5 small nuclear ribonucleoprotein TSSC4</fullName>
    </recommendedName>
</protein>
<evidence type="ECO:0000256" key="7">
    <source>
        <dbReference type="ARBA" id="ARBA00023187"/>
    </source>
</evidence>
<evidence type="ECO:0000256" key="5">
    <source>
        <dbReference type="ARBA" id="ARBA00022664"/>
    </source>
</evidence>
<evidence type="ECO:0000256" key="8">
    <source>
        <dbReference type="ARBA" id="ARBA00023242"/>
    </source>
</evidence>
<feature type="region of interest" description="Disordered" evidence="11">
    <location>
        <begin position="192"/>
        <end position="293"/>
    </location>
</feature>
<feature type="compositionally biased region" description="Basic residues" evidence="11">
    <location>
        <begin position="327"/>
        <end position="338"/>
    </location>
</feature>
<dbReference type="RefSeq" id="XP_015275311.1">
    <property type="nucleotide sequence ID" value="XM_015419825.1"/>
</dbReference>
<sequence>MGEEGAGEAFVGIVAGGGKDYEGALPSDTVSLSDSDSDDFGFPDEAEVDTVSPEDPLALDDVGGGSDESGGPPHGPRRSPVQPFHLKGMSSSFSERSQSIFDCLEGAAKRAVPSLAEDNIIDGRFKRPLPPPSKTPAENVGRPSRPLPSPKSSPEVPDYVAHPERWTKYSLDSVSETSEKANRSIAMEFLEGLKKSREQSSTRSESYTPSFNQDPSSSGAGRIVFTKPSKVVLDVSGRKRAAVEEEEEKEEAKPMATKQELKGKPQKKSSNQKEDETVGLDHLGSGVKEVGDEKPLQLGVLSIPKGPGTDSAEALEDATVVTVGFHGSKKRSRKHFRPKASLDEKEEDP</sequence>
<keyword evidence="12" id="KW-1185">Reference proteome</keyword>
<evidence type="ECO:0000256" key="4">
    <source>
        <dbReference type="ARBA" id="ARBA00022490"/>
    </source>
</evidence>
<evidence type="ECO:0000313" key="14">
    <source>
        <dbReference type="RefSeq" id="XP_015275311.1"/>
    </source>
</evidence>
<evidence type="ECO:0000256" key="6">
    <source>
        <dbReference type="ARBA" id="ARBA00022728"/>
    </source>
</evidence>
<keyword evidence="7" id="KW-0508">mRNA splicing</keyword>
<feature type="region of interest" description="Disordered" evidence="11">
    <location>
        <begin position="17"/>
        <end position="92"/>
    </location>
</feature>
<evidence type="ECO:0000313" key="13">
    <source>
        <dbReference type="RefSeq" id="XP_015275310.1"/>
    </source>
</evidence>
<evidence type="ECO:0000256" key="10">
    <source>
        <dbReference type="ARBA" id="ARBA00045970"/>
    </source>
</evidence>
<keyword evidence="4" id="KW-0963">Cytoplasm</keyword>
<dbReference type="GeneID" id="107117668"/>
<organism evidence="12 14">
    <name type="scientific">Gekko japonicus</name>
    <name type="common">Schlegel's Japanese gecko</name>
    <dbReference type="NCBI Taxonomy" id="146911"/>
    <lineage>
        <taxon>Eukaryota</taxon>
        <taxon>Metazoa</taxon>
        <taxon>Chordata</taxon>
        <taxon>Craniata</taxon>
        <taxon>Vertebrata</taxon>
        <taxon>Euteleostomi</taxon>
        <taxon>Lepidosauria</taxon>
        <taxon>Squamata</taxon>
        <taxon>Bifurcata</taxon>
        <taxon>Gekkota</taxon>
        <taxon>Gekkonidae</taxon>
        <taxon>Gekkoninae</taxon>
        <taxon>Gekko</taxon>
    </lineage>
</organism>
<keyword evidence="5" id="KW-0507">mRNA processing</keyword>
<reference evidence="13 14" key="1">
    <citation type="submission" date="2025-05" db="UniProtKB">
        <authorList>
            <consortium name="RefSeq"/>
        </authorList>
    </citation>
    <scope>IDENTIFICATION</scope>
</reference>
<dbReference type="Proteomes" id="UP000694871">
    <property type="component" value="Unplaced"/>
</dbReference>
<evidence type="ECO:0000256" key="3">
    <source>
        <dbReference type="ARBA" id="ARBA00010362"/>
    </source>
</evidence>
<comment type="similarity">
    <text evidence="3">Belongs to the TSSC4 family.</text>
</comment>
<dbReference type="PANTHER" id="PTHR13445">
    <property type="entry name" value="TUMOR SUPPRESSING SUBTRANSFERABLE CANDIDATE 4 TSSC4"/>
    <property type="match status" value="1"/>
</dbReference>
<dbReference type="RefSeq" id="XP_015275310.1">
    <property type="nucleotide sequence ID" value="XM_015419824.1"/>
</dbReference>
<evidence type="ECO:0000313" key="12">
    <source>
        <dbReference type="Proteomes" id="UP000694871"/>
    </source>
</evidence>
<evidence type="ECO:0000256" key="11">
    <source>
        <dbReference type="SAM" id="MobiDB-lite"/>
    </source>
</evidence>
<feature type="region of interest" description="Disordered" evidence="11">
    <location>
        <begin position="112"/>
        <end position="164"/>
    </location>
</feature>
<feature type="region of interest" description="Disordered" evidence="11">
    <location>
        <begin position="324"/>
        <end position="349"/>
    </location>
</feature>
<evidence type="ECO:0000256" key="1">
    <source>
        <dbReference type="ARBA" id="ARBA00004123"/>
    </source>
</evidence>
<dbReference type="InterPro" id="IPR029338">
    <property type="entry name" value="TSSC4"/>
</dbReference>
<comment type="function">
    <text evidence="10">Protein associated with the U5 snRNP, during its maturation and its post-splicing recycling and which is required for spliceosomal tri-snRNP complex assembly in the nucleus. Has a molecular sequestering activity and transiently hinders SNRNP200 binding sites for constitutive splicing factors that intervene later during the assembly of the spliceosome and splicing. Together with its molecular sequestering activity, may also function as a molecular adapter and placeholder, coordinating the assembly of the U5 snRNP and its association with the U4/U6 di-snRNP.</text>
</comment>
<comment type="subcellular location">
    <subcellularLocation>
        <location evidence="2">Cytoplasm</location>
    </subcellularLocation>
    <subcellularLocation>
        <location evidence="1">Nucleus</location>
    </subcellularLocation>
</comment>
<evidence type="ECO:0000256" key="2">
    <source>
        <dbReference type="ARBA" id="ARBA00004496"/>
    </source>
</evidence>
<keyword evidence="8" id="KW-0539">Nucleus</keyword>
<proteinExistence type="inferred from homology"/>
<feature type="compositionally biased region" description="Polar residues" evidence="11">
    <location>
        <begin position="201"/>
        <end position="219"/>
    </location>
</feature>
<dbReference type="Pfam" id="PF15264">
    <property type="entry name" value="TSSC4"/>
    <property type="match status" value="1"/>
</dbReference>
<evidence type="ECO:0000256" key="9">
    <source>
        <dbReference type="ARBA" id="ARBA00035304"/>
    </source>
</evidence>
<name>A0ABM1KNM4_GEKJA</name>
<accession>A0ABM1KNM4</accession>
<keyword evidence="6" id="KW-0747">Spliceosome</keyword>